<keyword evidence="3" id="KW-1185">Reference proteome</keyword>
<comment type="caution">
    <text evidence="2">The sequence shown here is derived from an EMBL/GenBank/DDBJ whole genome shotgun (WGS) entry which is preliminary data.</text>
</comment>
<dbReference type="EMBL" id="JARBJD010000437">
    <property type="protein sequence ID" value="KAK2942069.1"/>
    <property type="molecule type" value="Genomic_DNA"/>
</dbReference>
<protein>
    <submittedName>
        <fullName evidence="2">Uncharacterized protein</fullName>
    </submittedName>
</protein>
<reference evidence="2 3" key="1">
    <citation type="journal article" date="2022" name="bioRxiv">
        <title>Genomics of Preaxostyla Flagellates Illuminates Evolutionary Transitions and the Path Towards Mitochondrial Loss.</title>
        <authorList>
            <person name="Novak L.V.F."/>
            <person name="Treitli S.C."/>
            <person name="Pyrih J."/>
            <person name="Halakuc P."/>
            <person name="Pipaliya S.V."/>
            <person name="Vacek V."/>
            <person name="Brzon O."/>
            <person name="Soukal P."/>
            <person name="Eme L."/>
            <person name="Dacks J.B."/>
            <person name="Karnkowska A."/>
            <person name="Elias M."/>
            <person name="Hampl V."/>
        </authorList>
    </citation>
    <scope>NUCLEOTIDE SEQUENCE [LARGE SCALE GENOMIC DNA]</scope>
    <source>
        <strain evidence="2">NAU3</strain>
        <tissue evidence="2">Gut</tissue>
    </source>
</reference>
<accession>A0ABQ9WSK8</accession>
<sequence>MLIHRRNPLDLRSASTSGRKRRVSTGSPGTETLFDGGTLSQVGTPTLPFDYRDVESDKYQTETRFCPQGKELFEEEFTFQIQNLRKMDDKLDDDSFFDQLKALNLKPIEKSRPDTQSAFDESRRDVVKFNMTIKATYHQNFVFHNANLCQIAHHQPNLLDHLPSLRMHTQYQPVSSTLLLNLQ</sequence>
<evidence type="ECO:0000256" key="1">
    <source>
        <dbReference type="SAM" id="MobiDB-lite"/>
    </source>
</evidence>
<evidence type="ECO:0000313" key="2">
    <source>
        <dbReference type="EMBL" id="KAK2942069.1"/>
    </source>
</evidence>
<gene>
    <name evidence="2" type="ORF">BLNAU_23002</name>
</gene>
<evidence type="ECO:0000313" key="3">
    <source>
        <dbReference type="Proteomes" id="UP001281761"/>
    </source>
</evidence>
<organism evidence="2 3">
    <name type="scientific">Blattamonas nauphoetae</name>
    <dbReference type="NCBI Taxonomy" id="2049346"/>
    <lineage>
        <taxon>Eukaryota</taxon>
        <taxon>Metamonada</taxon>
        <taxon>Preaxostyla</taxon>
        <taxon>Oxymonadida</taxon>
        <taxon>Blattamonas</taxon>
    </lineage>
</organism>
<proteinExistence type="predicted"/>
<feature type="region of interest" description="Disordered" evidence="1">
    <location>
        <begin position="1"/>
        <end position="38"/>
    </location>
</feature>
<name>A0ABQ9WSK8_9EUKA</name>
<dbReference type="Proteomes" id="UP001281761">
    <property type="component" value="Unassembled WGS sequence"/>
</dbReference>